<gene>
    <name evidence="1" type="ORF">MRATA1EN22A_LOCUS9737</name>
</gene>
<name>A0AC59YSJ7_RANTA</name>
<reference evidence="1" key="1">
    <citation type="submission" date="2023-05" db="EMBL/GenBank/DDBJ databases">
        <authorList>
            <consortium name="ELIXIR-Norway"/>
        </authorList>
    </citation>
    <scope>NUCLEOTIDE SEQUENCE</scope>
</reference>
<accession>A0AC59YSJ7</accession>
<evidence type="ECO:0000313" key="2">
    <source>
        <dbReference type="Proteomes" id="UP001162501"/>
    </source>
</evidence>
<organism evidence="1 2">
    <name type="scientific">Rangifer tarandus platyrhynchus</name>
    <name type="common">Svalbard reindeer</name>
    <dbReference type="NCBI Taxonomy" id="3082113"/>
    <lineage>
        <taxon>Eukaryota</taxon>
        <taxon>Metazoa</taxon>
        <taxon>Chordata</taxon>
        <taxon>Craniata</taxon>
        <taxon>Vertebrata</taxon>
        <taxon>Euteleostomi</taxon>
        <taxon>Mammalia</taxon>
        <taxon>Eutheria</taxon>
        <taxon>Laurasiatheria</taxon>
        <taxon>Artiodactyla</taxon>
        <taxon>Ruminantia</taxon>
        <taxon>Pecora</taxon>
        <taxon>Cervidae</taxon>
        <taxon>Odocoileinae</taxon>
        <taxon>Rangifer</taxon>
    </lineage>
</organism>
<reference evidence="1" key="2">
    <citation type="submission" date="2025-03" db="EMBL/GenBank/DDBJ databases">
        <authorList>
            <consortium name="ELIXIR-Norway"/>
            <consortium name="Elixir Norway"/>
        </authorList>
    </citation>
    <scope>NUCLEOTIDE SEQUENCE</scope>
</reference>
<dbReference type="Proteomes" id="UP001162501">
    <property type="component" value="Chromosome 20"/>
</dbReference>
<evidence type="ECO:0000313" key="1">
    <source>
        <dbReference type="EMBL" id="CAM9946631.1"/>
    </source>
</evidence>
<dbReference type="EMBL" id="OX596104">
    <property type="protein sequence ID" value="CAM9946631.1"/>
    <property type="molecule type" value="Genomic_DNA"/>
</dbReference>
<proteinExistence type="predicted"/>
<sequence>PHRAPVDRRPEVPADARRPSPHPPVTGQSPPPPPRTPLRHPPLRGPRPLPSTTGTPYPRPRHPCPPTTKGRGKRLRREVCHAGVTQPRAPGTSNRTPAKGGGPAPSLRKTKAGSKVSSGRRKQTAMGGLCKQLLDHPALGLPLQKKASLRPRSRQGERPQIPSALRNLSSNLKEACVSSASGTTSPFTRRNTKSPGAVTLKYLEATRPDFMHHRRQVIKPQVEDTEDSDEEWTPRQQGKPSAMAFRLEQTKQKKRMSRAPLSKESSLKELPGAAKSLKTSGSKQAQKPVPHHRKARTPGQHPRQNVELRRKETGVKRYSLRERKGHVYQEVSEPQDDDYLYCEQCQNFFIDSCAAHGPPTFVKDCAVKRGHANRSALTLPPGLSIRLSGIPDAGLGVWNEASNLPLGLHFGPYEGQITDDEEAANSGYAWLITKGRNCYQYVDGKDTSWANWMRYVNCARDDEEQNLVAFQYHGQIFYRTCQVVRPGCELLVWYGDEYGQDLGIKRDSRRKSDLAAGRELKPKIHPCASCSLAFSSQKFLSQHIQRSHPSQTLLRPSERDPLQPEDPCPGNQNQRYSDPQSPSDKPEGEKPYVCGECGRSFSDMSALIRHQKTHRGEKPYVCRECGRSFSDKSALIRHQRTHTGEKPYVCGECGRSFCQKTHLISHQRTHTGEKPYVCGECGRSFSQKTHLISHKGTHTGEKPYVCGEGQALTSLAGQPRATDVPTVHTQGDGRGLPRGLQQVTVQVQGQEVLSERTEPPNFQALPQPTPETPEPGLEMPPGAMEQSALGLRVKEESEVTEEPEPLRPQPLSSLQGTPFTLLPDQARDCGVVLDQASPHSEPGPEGSSWRQHRGALWQEEAGGIFSPGFTLQIDSISVDPDIVHPHVHLPWDLGVASITGQLKSASHEAGFSHALVLSSDLGGELDPTEDARQAVGRGLAAASWRAPRGRSRAQGRPGTGAGAERGGRCDVCGKVFSQRSNLLRHQKIHTGERPFVCGECGRSFSRSSHLLRHQLTHTEERPFVCADCGQGFLRSARLEEHRRVHTGEQPFRCAECGQSFRQRSNLLQHQRIHGDPPGPNAAPPAPPCAPEPPGPFPCSECRQSFTRRAVLLEHQAVHTGDKCFGCTECGERFGRRAVLLQHRRVHSGERPFRCAECGQSFRQRSNLTQHRRIHTGERPFACAECGKAFRQRPTLTQHLRVHTGEKPFACPECGQRFSQRLKLTRHQRTHTGEKPYRCRECGLGFTQVSRLTEHQRIHTGERPFACPECGQRFRQHANLTQHRRIHTGERPFACPECGKAFRQRPTLTQHLRTHRREKPFACQDCGRRFHQSTKLIQHQRVHSAE</sequence>
<protein>
    <submittedName>
        <fullName evidence="1">Uncharacterized protein</fullName>
    </submittedName>
</protein>
<feature type="non-terminal residue" evidence="1">
    <location>
        <position position="1"/>
    </location>
</feature>